<evidence type="ECO:0000313" key="13">
    <source>
        <dbReference type="EMBL" id="CAD5124089.1"/>
    </source>
</evidence>
<dbReference type="PRINTS" id="PR01078">
    <property type="entry name" value="AMINACHANNEL"/>
</dbReference>
<comment type="similarity">
    <text evidence="11">Belongs to the amiloride-sensitive sodium channel (TC 1.A.6) family.</text>
</comment>
<gene>
    <name evidence="13" type="ORF">DGYR_LOCUS11682</name>
</gene>
<organism evidence="13 14">
    <name type="scientific">Dimorphilus gyrociliatus</name>
    <dbReference type="NCBI Taxonomy" id="2664684"/>
    <lineage>
        <taxon>Eukaryota</taxon>
        <taxon>Metazoa</taxon>
        <taxon>Spiralia</taxon>
        <taxon>Lophotrochozoa</taxon>
        <taxon>Annelida</taxon>
        <taxon>Polychaeta</taxon>
        <taxon>Polychaeta incertae sedis</taxon>
        <taxon>Dinophilidae</taxon>
        <taxon>Dimorphilus</taxon>
    </lineage>
</organism>
<evidence type="ECO:0000256" key="3">
    <source>
        <dbReference type="ARBA" id="ARBA00022461"/>
    </source>
</evidence>
<keyword evidence="10 11" id="KW-0407">Ion channel</keyword>
<keyword evidence="2 11" id="KW-0813">Transport</keyword>
<dbReference type="OrthoDB" id="6109890at2759"/>
<dbReference type="Pfam" id="PF00858">
    <property type="entry name" value="ASC"/>
    <property type="match status" value="1"/>
</dbReference>
<dbReference type="PANTHER" id="PTHR11690:SF248">
    <property type="entry name" value="PICKPOCKET 17, ISOFORM A"/>
    <property type="match status" value="1"/>
</dbReference>
<evidence type="ECO:0000256" key="12">
    <source>
        <dbReference type="SAM" id="Phobius"/>
    </source>
</evidence>
<evidence type="ECO:0000256" key="6">
    <source>
        <dbReference type="ARBA" id="ARBA00023053"/>
    </source>
</evidence>
<dbReference type="InterPro" id="IPR001873">
    <property type="entry name" value="ENaC"/>
</dbReference>
<comment type="subcellular location">
    <subcellularLocation>
        <location evidence="1">Membrane</location>
        <topology evidence="1">Multi-pass membrane protein</topology>
    </subcellularLocation>
</comment>
<dbReference type="GO" id="GO:0005886">
    <property type="term" value="C:plasma membrane"/>
    <property type="evidence" value="ECO:0007669"/>
    <property type="project" value="TreeGrafter"/>
</dbReference>
<proteinExistence type="inferred from homology"/>
<keyword evidence="9 11" id="KW-0739">Sodium transport</keyword>
<keyword evidence="6" id="KW-0915">Sodium</keyword>
<evidence type="ECO:0000256" key="7">
    <source>
        <dbReference type="ARBA" id="ARBA00023065"/>
    </source>
</evidence>
<keyword evidence="14" id="KW-1185">Reference proteome</keyword>
<keyword evidence="8 12" id="KW-0472">Membrane</keyword>
<keyword evidence="3 11" id="KW-0894">Sodium channel</keyword>
<dbReference type="Proteomes" id="UP000549394">
    <property type="component" value="Unassembled WGS sequence"/>
</dbReference>
<evidence type="ECO:0000256" key="10">
    <source>
        <dbReference type="ARBA" id="ARBA00023303"/>
    </source>
</evidence>
<evidence type="ECO:0000256" key="5">
    <source>
        <dbReference type="ARBA" id="ARBA00022989"/>
    </source>
</evidence>
<evidence type="ECO:0000256" key="2">
    <source>
        <dbReference type="ARBA" id="ARBA00022448"/>
    </source>
</evidence>
<keyword evidence="7 11" id="KW-0406">Ion transport</keyword>
<dbReference type="EMBL" id="CAJFCJ010000020">
    <property type="protein sequence ID" value="CAD5124089.1"/>
    <property type="molecule type" value="Genomic_DNA"/>
</dbReference>
<reference evidence="13 14" key="1">
    <citation type="submission" date="2020-08" db="EMBL/GenBank/DDBJ databases">
        <authorList>
            <person name="Hejnol A."/>
        </authorList>
    </citation>
    <scope>NUCLEOTIDE SEQUENCE [LARGE SCALE GENOMIC DNA]</scope>
</reference>
<evidence type="ECO:0000256" key="11">
    <source>
        <dbReference type="RuleBase" id="RU000679"/>
    </source>
</evidence>
<sequence length="468" mass="53607">MVKTKKINVMEITEAKDTDSSIKDCRLDEISWFNRLSKFTGHVSIVGLRHTNDMKTSIYKKIIWTILILFGICFMTFQIQDRLTAFFKYDTVTIIKNVNNPILKFPTVTICNENEMKKSAVERDGLKKVVEVVWPPLREVKEKNKNLNLDYLRDQTKTSTEVNWGDIYARYAPSIEESIKECIFKGAFCDPLQDFRYVQTKMGKCFQFAPGNASLFISQPGVNYGLSLTLNANQSEYLVVHSPSIAFRVLVHDRTELPLMEGGLKAQPGHMVNIGVRLEKRTFLPKPYGNCNNDPNYRTKLCFLNCFSKHITVLCGCRQGYMTGNASICSPYDTLCVIRERDNFTNNEIHKQCNCSPQCFGRDFITLVTQAKLSEYFLESYVFKHKVSREVITDNYILLNIFFSSMTSTHIEEEAGYLVLKLLADVGGAFSLLLGGTILSLFEIMDFAVLELIHYIQHRKGVIQRGYQ</sequence>
<dbReference type="Gene3D" id="2.60.470.10">
    <property type="entry name" value="Acid-sensing ion channels like domains"/>
    <property type="match status" value="1"/>
</dbReference>
<evidence type="ECO:0000256" key="9">
    <source>
        <dbReference type="ARBA" id="ARBA00023201"/>
    </source>
</evidence>
<evidence type="ECO:0000313" key="14">
    <source>
        <dbReference type="Proteomes" id="UP000549394"/>
    </source>
</evidence>
<evidence type="ECO:0000256" key="4">
    <source>
        <dbReference type="ARBA" id="ARBA00022692"/>
    </source>
</evidence>
<feature type="transmembrane region" description="Helical" evidence="12">
    <location>
        <begin position="62"/>
        <end position="79"/>
    </location>
</feature>
<accession>A0A7I8W7A8</accession>
<evidence type="ECO:0000256" key="1">
    <source>
        <dbReference type="ARBA" id="ARBA00004141"/>
    </source>
</evidence>
<protein>
    <submittedName>
        <fullName evidence="13">DgyrCDS12392</fullName>
    </submittedName>
</protein>
<comment type="caution">
    <text evidence="13">The sequence shown here is derived from an EMBL/GenBank/DDBJ whole genome shotgun (WGS) entry which is preliminary data.</text>
</comment>
<dbReference type="AlphaFoldDB" id="A0A7I8W7A8"/>
<evidence type="ECO:0000256" key="8">
    <source>
        <dbReference type="ARBA" id="ARBA00023136"/>
    </source>
</evidence>
<keyword evidence="4 11" id="KW-0812">Transmembrane</keyword>
<dbReference type="PANTHER" id="PTHR11690">
    <property type="entry name" value="AMILORIDE-SENSITIVE SODIUM CHANNEL-RELATED"/>
    <property type="match status" value="1"/>
</dbReference>
<keyword evidence="5 12" id="KW-1133">Transmembrane helix</keyword>
<name>A0A7I8W7A8_9ANNE</name>
<dbReference type="GO" id="GO:0015280">
    <property type="term" value="F:ligand-gated sodium channel activity"/>
    <property type="evidence" value="ECO:0007669"/>
    <property type="project" value="TreeGrafter"/>
</dbReference>